<reference evidence="3" key="1">
    <citation type="submission" date="2011-03" db="EMBL/GenBank/DDBJ databases">
        <title>Version 3 of the genome sequence of Otolemur garnettii (Bushbaby).</title>
        <authorList>
            <consortium name="The Broad Institute Genome Sequencing Platform"/>
            <person name="Di Palma F."/>
            <person name="Johnson J."/>
            <person name="Lander E.S."/>
            <person name="Lindblad-Toh K."/>
            <person name="Jaffe D.B."/>
            <person name="Gnerre S."/>
            <person name="MacCallum I."/>
            <person name="Przybylski D."/>
            <person name="Ribeiro F.J."/>
            <person name="Burton J.N."/>
            <person name="Walker B.J."/>
            <person name="Sharpe T."/>
            <person name="Hall G."/>
        </authorList>
    </citation>
    <scope>NUCLEOTIDE SEQUENCE [LARGE SCALE GENOMIC DNA]</scope>
</reference>
<dbReference type="EMBL" id="AAQR03075127">
    <property type="status" value="NOT_ANNOTATED_CDS"/>
    <property type="molecule type" value="Genomic_DNA"/>
</dbReference>
<organism evidence="2 3">
    <name type="scientific">Otolemur garnettii</name>
    <name type="common">Small-eared galago</name>
    <name type="synonym">Garnett's greater bushbaby</name>
    <dbReference type="NCBI Taxonomy" id="30611"/>
    <lineage>
        <taxon>Eukaryota</taxon>
        <taxon>Metazoa</taxon>
        <taxon>Chordata</taxon>
        <taxon>Craniata</taxon>
        <taxon>Vertebrata</taxon>
        <taxon>Euteleostomi</taxon>
        <taxon>Mammalia</taxon>
        <taxon>Eutheria</taxon>
        <taxon>Euarchontoglires</taxon>
        <taxon>Primates</taxon>
        <taxon>Strepsirrhini</taxon>
        <taxon>Lorisiformes</taxon>
        <taxon>Galagidae</taxon>
        <taxon>Otolemur</taxon>
    </lineage>
</organism>
<reference evidence="2" key="2">
    <citation type="submission" date="2025-08" db="UniProtKB">
        <authorList>
            <consortium name="Ensembl"/>
        </authorList>
    </citation>
    <scope>IDENTIFICATION</scope>
</reference>
<sequence length="159" mass="17615">VPIPTGDSELSEYSGDSPSEEIISSTFAAVTTESFIADTNSTLIAEDANQLEFILMVLIPLVLLVLLLLSVVLIAVYYKRKRTKKESSQGSQSALQTYELGSENLKVPIFEEDTPSVMEIEMEELDKWMNSLNRNANCECLPTLKEEKESNHSPSTAHS</sequence>
<keyword evidence="1" id="KW-0472">Membrane</keyword>
<dbReference type="EMBL" id="AAQR03075126">
    <property type="status" value="NOT_ANNOTATED_CDS"/>
    <property type="molecule type" value="Genomic_DNA"/>
</dbReference>
<dbReference type="eggNOG" id="ENOG502SASK">
    <property type="taxonomic scope" value="Eukaryota"/>
</dbReference>
<dbReference type="AlphaFoldDB" id="H0X993"/>
<dbReference type="GeneTree" id="ENSGT00390000016183"/>
<keyword evidence="3" id="KW-1185">Reference proteome</keyword>
<dbReference type="InterPro" id="IPR053087">
    <property type="entry name" value="TMEM154-like"/>
</dbReference>
<dbReference type="InParanoid" id="H0X993"/>
<dbReference type="Ensembl" id="ENSOGAT00000013520.2">
    <property type="protein sequence ID" value="ENSOGAP00000012111.2"/>
    <property type="gene ID" value="ENSOGAG00000013516.2"/>
</dbReference>
<keyword evidence="1" id="KW-0812">Transmembrane</keyword>
<evidence type="ECO:0000313" key="3">
    <source>
        <dbReference type="Proteomes" id="UP000005225"/>
    </source>
</evidence>
<feature type="transmembrane region" description="Helical" evidence="1">
    <location>
        <begin position="53"/>
        <end position="78"/>
    </location>
</feature>
<dbReference type="Pfam" id="PF15102">
    <property type="entry name" value="TMEM154"/>
    <property type="match status" value="1"/>
</dbReference>
<name>H0X993_OTOGA</name>
<protein>
    <submittedName>
        <fullName evidence="2">Transmembrane protein 154</fullName>
    </submittedName>
</protein>
<dbReference type="Proteomes" id="UP000005225">
    <property type="component" value="Unassembled WGS sequence"/>
</dbReference>
<dbReference type="OMA" id="MNRSADC"/>
<reference evidence="2" key="3">
    <citation type="submission" date="2025-09" db="UniProtKB">
        <authorList>
            <consortium name="Ensembl"/>
        </authorList>
    </citation>
    <scope>IDENTIFICATION</scope>
</reference>
<evidence type="ECO:0000313" key="2">
    <source>
        <dbReference type="Ensembl" id="ENSOGAP00000012111.2"/>
    </source>
</evidence>
<dbReference type="FunCoup" id="H0X993">
    <property type="interactions" value="53"/>
</dbReference>
<dbReference type="PANTHER" id="PTHR36526:SF1">
    <property type="entry name" value="TRANSMEMBRANE PROTEIN 154"/>
    <property type="match status" value="1"/>
</dbReference>
<accession>H0X993</accession>
<evidence type="ECO:0000256" key="1">
    <source>
        <dbReference type="SAM" id="Phobius"/>
    </source>
</evidence>
<dbReference type="EMBL" id="AAQR03075125">
    <property type="status" value="NOT_ANNOTATED_CDS"/>
    <property type="molecule type" value="Genomic_DNA"/>
</dbReference>
<proteinExistence type="predicted"/>
<dbReference type="InterPro" id="IPR028064">
    <property type="entry name" value="TMEM154"/>
</dbReference>
<dbReference type="STRING" id="30611.ENSOGAP00000012111"/>
<keyword evidence="1" id="KW-1133">Transmembrane helix</keyword>
<dbReference type="PANTHER" id="PTHR36526">
    <property type="entry name" value="TRANSMEMBRANE PROTEIN 154"/>
    <property type="match status" value="1"/>
</dbReference>
<dbReference type="HOGENOM" id="CLU_126881_0_0_1"/>